<accession>A0A850CG34</accession>
<dbReference type="PROSITE" id="PS51318">
    <property type="entry name" value="TAT"/>
    <property type="match status" value="1"/>
</dbReference>
<feature type="chain" id="PRO_5032836714" description="TAT (Twin-arginine translocation) pathway-exported protein" evidence="1">
    <location>
        <begin position="40"/>
        <end position="70"/>
    </location>
</feature>
<protein>
    <recommendedName>
        <fullName evidence="4">TAT (Twin-arginine translocation) pathway-exported protein</fullName>
    </recommendedName>
</protein>
<sequence>MTSPHGPGGPTRRRLLRTGTLTAGALAFATAVSPWAAQAQETPGADGPLWLRYRRPADSDLLTQFRAAFK</sequence>
<dbReference type="EMBL" id="JABFXE010000895">
    <property type="protein sequence ID" value="NUQ91026.1"/>
    <property type="molecule type" value="Genomic_DNA"/>
</dbReference>
<feature type="non-terminal residue" evidence="2">
    <location>
        <position position="70"/>
    </location>
</feature>
<name>A0A850CG34_9ACTN</name>
<dbReference type="AlphaFoldDB" id="A0A850CG34"/>
<reference evidence="2 3" key="1">
    <citation type="submission" date="2020-05" db="EMBL/GenBank/DDBJ databases">
        <title>DNA-SIP metagenomic assembled genomes.</title>
        <authorList>
            <person name="Yu J."/>
        </authorList>
    </citation>
    <scope>NUCLEOTIDE SEQUENCE [LARGE SCALE GENOMIC DNA]</scope>
    <source>
        <strain evidence="2">Bin5.27</strain>
    </source>
</reference>
<comment type="caution">
    <text evidence="2">The sequence shown here is derived from an EMBL/GenBank/DDBJ whole genome shotgun (WGS) entry which is preliminary data.</text>
</comment>
<evidence type="ECO:0000313" key="3">
    <source>
        <dbReference type="Proteomes" id="UP000574690"/>
    </source>
</evidence>
<evidence type="ECO:0008006" key="4">
    <source>
        <dbReference type="Google" id="ProtNLM"/>
    </source>
</evidence>
<dbReference type="Proteomes" id="UP000574690">
    <property type="component" value="Unassembled WGS sequence"/>
</dbReference>
<feature type="signal peptide" evidence="1">
    <location>
        <begin position="1"/>
        <end position="39"/>
    </location>
</feature>
<evidence type="ECO:0000313" key="2">
    <source>
        <dbReference type="EMBL" id="NUQ91026.1"/>
    </source>
</evidence>
<keyword evidence="1" id="KW-0732">Signal</keyword>
<evidence type="ECO:0000256" key="1">
    <source>
        <dbReference type="SAM" id="SignalP"/>
    </source>
</evidence>
<proteinExistence type="predicted"/>
<gene>
    <name evidence="2" type="ORF">HOQ43_21495</name>
</gene>
<dbReference type="InterPro" id="IPR006311">
    <property type="entry name" value="TAT_signal"/>
</dbReference>
<organism evidence="2 3">
    <name type="scientific">Glycomyces artemisiae</name>
    <dbReference type="NCBI Taxonomy" id="1076443"/>
    <lineage>
        <taxon>Bacteria</taxon>
        <taxon>Bacillati</taxon>
        <taxon>Actinomycetota</taxon>
        <taxon>Actinomycetes</taxon>
        <taxon>Glycomycetales</taxon>
        <taxon>Glycomycetaceae</taxon>
        <taxon>Glycomyces</taxon>
    </lineage>
</organism>